<keyword evidence="3" id="KW-0235">DNA replication</keyword>
<proteinExistence type="inferred from homology"/>
<gene>
    <name evidence="9" type="ORF">Xsto_02991</name>
</gene>
<sequence>MSLVEKAKQNSGAQSKPRRQYSKFQPEMPQIATLAERIMWEVNPDDYTWCHQYFGHLPDSLAIYFVNRYANIFKSGRYGRRRANAFLRQFSKSVLPRFNLVSEQYQFQCEVVGATPFPFLEQLDRLATLGRKEIRSLAHGVSRYLSDSYEHYVSELPTPADEKEGRHQLTQVYTLLAKLTQQIGTSAPYSQQITKSRTELTVDQLAASVARMISDEWWYARLKRMRDIRAEHMAIAVGQVQKAASSYVSRKTLEEWKEQKRRNWEFLQEFELENEDGERVSLVDKVLGSIANPAVRRCELMVRQRGFEDLANEMGCVGDFYTITAPSKYHSAHSGGGFVKNWNGANPRDTQKYLCGVWAKIRAAYSRAGISVFGFRVVEPHHDGTPHWHLLLFMLPEHVEQMRNIVREYAMQEDAHELNSEAARNARFLVKPIDPKLGSATGYIAKYISKNIDGYALDGEIDNETGGNLKDMARSVSAWASRWRIRQFQQIGGAPVSVWRELRRLRGDEQILPDEDMDNVRFAADVGNWSAYTEFQGGPLVARKNLTVRLAYEVTEQGNAYGEDVQRISGVYSPSLGESSSFVTRTVKWKIVPKSSPLAADKGFDLPVFSSSWSSVNNCTEARSTINTATSNSDLCLEEFERSWYQMNEREKLERVYESAKLHGLEVSEPMAKGLLRGNRMTVEGQCYRLSMFGHLLKDKPPHVERTKNILNRLSKNLGLNIDVKDILRNPKGHYKGLLAEISGSIEEVT</sequence>
<evidence type="ECO:0000313" key="9">
    <source>
        <dbReference type="EMBL" id="PHM64456.1"/>
    </source>
</evidence>
<dbReference type="Pfam" id="PF05840">
    <property type="entry name" value="Phage_GPA"/>
    <property type="match status" value="1"/>
</dbReference>
<feature type="domain" description="Replication gene A protein-like" evidence="8">
    <location>
        <begin position="146"/>
        <end position="455"/>
    </location>
</feature>
<comment type="caution">
    <text evidence="9">The sequence shown here is derived from an EMBL/GenBank/DDBJ whole genome shotgun (WGS) entry which is preliminary data.</text>
</comment>
<dbReference type="RefSeq" id="WP_099125512.1">
    <property type="nucleotide sequence ID" value="NZ_CAWNRH010000103.1"/>
</dbReference>
<feature type="region of interest" description="Disordered" evidence="7">
    <location>
        <begin position="1"/>
        <end position="23"/>
    </location>
</feature>
<comment type="similarity">
    <text evidence="2">Belongs to the phage GPA family.</text>
</comment>
<evidence type="ECO:0000313" key="10">
    <source>
        <dbReference type="Proteomes" id="UP000222366"/>
    </source>
</evidence>
<name>A0A2D0KM26_9GAMM</name>
<keyword evidence="5" id="KW-0255">Endonuclease</keyword>
<dbReference type="GO" id="GO:0016787">
    <property type="term" value="F:hydrolase activity"/>
    <property type="evidence" value="ECO:0007669"/>
    <property type="project" value="UniProtKB-KW"/>
</dbReference>
<evidence type="ECO:0000256" key="5">
    <source>
        <dbReference type="ARBA" id="ARBA00022759"/>
    </source>
</evidence>
<evidence type="ECO:0000256" key="1">
    <source>
        <dbReference type="ARBA" id="ARBA00003293"/>
    </source>
</evidence>
<keyword evidence="10" id="KW-1185">Reference proteome</keyword>
<organism evidence="9 10">
    <name type="scientific">Xenorhabdus stockiae</name>
    <dbReference type="NCBI Taxonomy" id="351614"/>
    <lineage>
        <taxon>Bacteria</taxon>
        <taxon>Pseudomonadati</taxon>
        <taxon>Pseudomonadota</taxon>
        <taxon>Gammaproteobacteria</taxon>
        <taxon>Enterobacterales</taxon>
        <taxon>Morganellaceae</taxon>
        <taxon>Xenorhabdus</taxon>
    </lineage>
</organism>
<dbReference type="AlphaFoldDB" id="A0A2D0KM26"/>
<evidence type="ECO:0000256" key="2">
    <source>
        <dbReference type="ARBA" id="ARBA00009260"/>
    </source>
</evidence>
<dbReference type="EMBL" id="NJAJ01000029">
    <property type="protein sequence ID" value="PHM64456.1"/>
    <property type="molecule type" value="Genomic_DNA"/>
</dbReference>
<dbReference type="GO" id="GO:0004519">
    <property type="term" value="F:endonuclease activity"/>
    <property type="evidence" value="ECO:0007669"/>
    <property type="project" value="UniProtKB-KW"/>
</dbReference>
<keyword evidence="6" id="KW-0378">Hydrolase</keyword>
<keyword evidence="4" id="KW-0540">Nuclease</keyword>
<dbReference type="Proteomes" id="UP000222366">
    <property type="component" value="Unassembled WGS sequence"/>
</dbReference>
<protein>
    <submittedName>
        <fullName evidence="9">Replication protein A</fullName>
    </submittedName>
</protein>
<evidence type="ECO:0000256" key="3">
    <source>
        <dbReference type="ARBA" id="ARBA00022705"/>
    </source>
</evidence>
<evidence type="ECO:0000256" key="4">
    <source>
        <dbReference type="ARBA" id="ARBA00022722"/>
    </source>
</evidence>
<reference evidence="9 10" key="1">
    <citation type="journal article" date="2017" name="Nat. Microbiol.">
        <title>Natural product diversity associated with the nematode symbionts Photorhabdus and Xenorhabdus.</title>
        <authorList>
            <person name="Tobias N.J."/>
            <person name="Wolff H."/>
            <person name="Djahanschiri B."/>
            <person name="Grundmann F."/>
            <person name="Kronenwerth M."/>
            <person name="Shi Y.M."/>
            <person name="Simonyi S."/>
            <person name="Grun P."/>
            <person name="Shapiro-Ilan D."/>
            <person name="Pidot S.J."/>
            <person name="Stinear T.P."/>
            <person name="Ebersberger I."/>
            <person name="Bode H.B."/>
        </authorList>
    </citation>
    <scope>NUCLEOTIDE SEQUENCE [LARGE SCALE GENOMIC DNA]</scope>
    <source>
        <strain evidence="9 10">DSM 17904</strain>
    </source>
</reference>
<accession>A0A2D0KM26</accession>
<comment type="function">
    <text evidence="1">Possible endonuclease which induces a single-strand cut and initiates DNA replication.</text>
</comment>
<dbReference type="InterPro" id="IPR008766">
    <property type="entry name" value="Replication_gene_A-like"/>
</dbReference>
<dbReference type="GO" id="GO:0006260">
    <property type="term" value="P:DNA replication"/>
    <property type="evidence" value="ECO:0007669"/>
    <property type="project" value="UniProtKB-KW"/>
</dbReference>
<evidence type="ECO:0000256" key="6">
    <source>
        <dbReference type="ARBA" id="ARBA00022801"/>
    </source>
</evidence>
<evidence type="ECO:0000256" key="7">
    <source>
        <dbReference type="SAM" id="MobiDB-lite"/>
    </source>
</evidence>
<evidence type="ECO:0000259" key="8">
    <source>
        <dbReference type="Pfam" id="PF05840"/>
    </source>
</evidence>